<name>A0A0A9GGN7_ARUDO</name>
<dbReference type="AlphaFoldDB" id="A0A0A9GGN7"/>
<proteinExistence type="predicted"/>
<sequence length="40" mass="4656">MFIISLRICAKQWIAFFVLVQQMTLQRILKKHIIGPGVVD</sequence>
<dbReference type="EMBL" id="GBRH01174279">
    <property type="protein sequence ID" value="JAE23617.1"/>
    <property type="molecule type" value="Transcribed_RNA"/>
</dbReference>
<reference evidence="1" key="2">
    <citation type="journal article" date="2015" name="Data Brief">
        <title>Shoot transcriptome of the giant reed, Arundo donax.</title>
        <authorList>
            <person name="Barrero R.A."/>
            <person name="Guerrero F.D."/>
            <person name="Moolhuijzen P."/>
            <person name="Goolsby J.A."/>
            <person name="Tidwell J."/>
            <person name="Bellgard S.E."/>
            <person name="Bellgard M.I."/>
        </authorList>
    </citation>
    <scope>NUCLEOTIDE SEQUENCE</scope>
    <source>
        <tissue evidence="1">Shoot tissue taken approximately 20 cm above the soil surface</tissue>
    </source>
</reference>
<evidence type="ECO:0000313" key="1">
    <source>
        <dbReference type="EMBL" id="JAE23617.1"/>
    </source>
</evidence>
<accession>A0A0A9GGN7</accession>
<organism evidence="1">
    <name type="scientific">Arundo donax</name>
    <name type="common">Giant reed</name>
    <name type="synonym">Donax arundinaceus</name>
    <dbReference type="NCBI Taxonomy" id="35708"/>
    <lineage>
        <taxon>Eukaryota</taxon>
        <taxon>Viridiplantae</taxon>
        <taxon>Streptophyta</taxon>
        <taxon>Embryophyta</taxon>
        <taxon>Tracheophyta</taxon>
        <taxon>Spermatophyta</taxon>
        <taxon>Magnoliopsida</taxon>
        <taxon>Liliopsida</taxon>
        <taxon>Poales</taxon>
        <taxon>Poaceae</taxon>
        <taxon>PACMAD clade</taxon>
        <taxon>Arundinoideae</taxon>
        <taxon>Arundineae</taxon>
        <taxon>Arundo</taxon>
    </lineage>
</organism>
<protein>
    <submittedName>
        <fullName evidence="1">Uncharacterized protein</fullName>
    </submittedName>
</protein>
<reference evidence="1" key="1">
    <citation type="submission" date="2014-09" db="EMBL/GenBank/DDBJ databases">
        <authorList>
            <person name="Magalhaes I.L.F."/>
            <person name="Oliveira U."/>
            <person name="Santos F.R."/>
            <person name="Vidigal T.H.D.A."/>
            <person name="Brescovit A.D."/>
            <person name="Santos A.J."/>
        </authorList>
    </citation>
    <scope>NUCLEOTIDE SEQUENCE</scope>
    <source>
        <tissue evidence="1">Shoot tissue taken approximately 20 cm above the soil surface</tissue>
    </source>
</reference>